<evidence type="ECO:0008006" key="7">
    <source>
        <dbReference type="Google" id="ProtNLM"/>
    </source>
</evidence>
<name>A0A833GZP9_9LEPT</name>
<evidence type="ECO:0000256" key="3">
    <source>
        <dbReference type="ARBA" id="ARBA00023180"/>
    </source>
</evidence>
<comment type="caution">
    <text evidence="5">The sequence shown here is derived from an EMBL/GenBank/DDBJ whole genome shotgun (WGS) entry which is preliminary data.</text>
</comment>
<sequence length="502" mass="52064">MSPNRFLILFLLPLLAACPAKSKSPLLFLGEMSASASLPTDWVQDAYLKASNAGAGDHFGFSVAVAGDIAVIGSGPFAYIFEKDNAGIWTEVTYLQPFNSPPTTNFVCSIDMEDSTIVIGACTDDNASTSTVNVDNASITYTGTASHSGAVYVFKKDPAGNWIQDAYLKASNAGADDAFGASVAISDNTIVVGAYREDNSSTTINNTDSAAIIDAGTGNDSGAVYVFKQDGSGNWVQDAYLKASNAGAGDLFGQAIAISESTIVVGAPIEGNGSTAINNTDNAPIVDTGTVNMAGAAYIFKKNPIGDWIQDAYLKPSLLSAFDLFGVSVGISADLIAIGANGVGDEGSVYIFRSTNEGSWYQSGQLKASNASVSDAFGTNVAVSDSMIIVSAISESNAFSGINNNNNAVINDTGTITDSGAVYIFRLGAEGIWYQDAYVKASNPDESDFFGWHGIAISGSTLVVGARWEDNASTAINNTDNATIIDEGTAINSGAAYIFTLK</sequence>
<reference evidence="5 6" key="1">
    <citation type="submission" date="2019-10" db="EMBL/GenBank/DDBJ databases">
        <title>Extracellular Electron Transfer in a Candidatus Methanoperedens spp. Enrichment Culture.</title>
        <authorList>
            <person name="Berger S."/>
            <person name="Rangel Shaw D."/>
            <person name="Berben T."/>
            <person name="In 'T Zandt M."/>
            <person name="Frank J."/>
            <person name="Reimann J."/>
            <person name="Jetten M.S.M."/>
            <person name="Welte C.U."/>
        </authorList>
    </citation>
    <scope>NUCLEOTIDE SEQUENCE [LARGE SCALE GENOMIC DNA]</scope>
    <source>
        <strain evidence="5">SB12</strain>
    </source>
</reference>
<dbReference type="Proteomes" id="UP000460298">
    <property type="component" value="Unassembled WGS sequence"/>
</dbReference>
<keyword evidence="3" id="KW-0325">Glycoprotein</keyword>
<proteinExistence type="predicted"/>
<accession>A0A833GZP9</accession>
<gene>
    <name evidence="5" type="ORF">F9K24_14915</name>
</gene>
<dbReference type="PANTHER" id="PTHR36220:SF1">
    <property type="entry name" value="GAMMA TUBULIN COMPLEX COMPONENT C-TERMINAL DOMAIN-CONTAINING PROTEIN"/>
    <property type="match status" value="1"/>
</dbReference>
<evidence type="ECO:0000256" key="4">
    <source>
        <dbReference type="SAM" id="SignalP"/>
    </source>
</evidence>
<dbReference type="Gene3D" id="2.130.10.130">
    <property type="entry name" value="Integrin alpha, N-terminal"/>
    <property type="match status" value="2"/>
</dbReference>
<evidence type="ECO:0000256" key="1">
    <source>
        <dbReference type="ARBA" id="ARBA00022729"/>
    </source>
</evidence>
<dbReference type="InterPro" id="IPR013519">
    <property type="entry name" value="Int_alpha_beta-p"/>
</dbReference>
<dbReference type="SMART" id="SM00191">
    <property type="entry name" value="Int_alpha"/>
    <property type="match status" value="4"/>
</dbReference>
<keyword evidence="1 4" id="KW-0732">Signal</keyword>
<dbReference type="PANTHER" id="PTHR36220">
    <property type="entry name" value="UNNAMED PRODUCT"/>
    <property type="match status" value="1"/>
</dbReference>
<dbReference type="EMBL" id="WBUI01000016">
    <property type="protein sequence ID" value="KAB2930982.1"/>
    <property type="molecule type" value="Genomic_DNA"/>
</dbReference>
<dbReference type="SUPFAM" id="SSF69318">
    <property type="entry name" value="Integrin alpha N-terminal domain"/>
    <property type="match status" value="2"/>
</dbReference>
<dbReference type="PROSITE" id="PS51257">
    <property type="entry name" value="PROKAR_LIPOPROTEIN"/>
    <property type="match status" value="1"/>
</dbReference>
<dbReference type="InterPro" id="IPR028994">
    <property type="entry name" value="Integrin_alpha_N"/>
</dbReference>
<evidence type="ECO:0000313" key="5">
    <source>
        <dbReference type="EMBL" id="KAB2930982.1"/>
    </source>
</evidence>
<organism evidence="5 6">
    <name type="scientific">Leptonema illini</name>
    <dbReference type="NCBI Taxonomy" id="183"/>
    <lineage>
        <taxon>Bacteria</taxon>
        <taxon>Pseudomonadati</taxon>
        <taxon>Spirochaetota</taxon>
        <taxon>Spirochaetia</taxon>
        <taxon>Leptospirales</taxon>
        <taxon>Leptospiraceae</taxon>
        <taxon>Leptonema</taxon>
    </lineage>
</organism>
<keyword evidence="2" id="KW-0677">Repeat</keyword>
<dbReference type="InterPro" id="IPR013517">
    <property type="entry name" value="FG-GAP"/>
</dbReference>
<feature type="signal peptide" evidence="4">
    <location>
        <begin position="1"/>
        <end position="22"/>
    </location>
</feature>
<protein>
    <recommendedName>
        <fullName evidence="7">Integrin alpha beta-propellor repeat protein</fullName>
    </recommendedName>
</protein>
<feature type="chain" id="PRO_5032506784" description="Integrin alpha beta-propellor repeat protein" evidence="4">
    <location>
        <begin position="23"/>
        <end position="502"/>
    </location>
</feature>
<evidence type="ECO:0000313" key="6">
    <source>
        <dbReference type="Proteomes" id="UP000460298"/>
    </source>
</evidence>
<dbReference type="Pfam" id="PF14312">
    <property type="entry name" value="FG-GAP_2"/>
    <property type="match status" value="6"/>
</dbReference>
<evidence type="ECO:0000256" key="2">
    <source>
        <dbReference type="ARBA" id="ARBA00022737"/>
    </source>
</evidence>
<dbReference type="AlphaFoldDB" id="A0A833GZP9"/>